<dbReference type="PANTHER" id="PTHR44845:SF6">
    <property type="entry name" value="BETA-ALANINE-ACTIVATING ENZYME"/>
    <property type="match status" value="1"/>
</dbReference>
<dbReference type="Pfam" id="PF13193">
    <property type="entry name" value="AMP-binding_C"/>
    <property type="match status" value="1"/>
</dbReference>
<dbReference type="Proteomes" id="UP000008495">
    <property type="component" value="Unassembled WGS sequence"/>
</dbReference>
<keyword evidence="6" id="KW-1185">Reference proteome</keyword>
<dbReference type="InterPro" id="IPR001031">
    <property type="entry name" value="Thioesterase"/>
</dbReference>
<dbReference type="InterPro" id="IPR020845">
    <property type="entry name" value="AMP-binding_CS"/>
</dbReference>
<name>K6VR27_9MICO</name>
<dbReference type="InterPro" id="IPR036736">
    <property type="entry name" value="ACP-like_sf"/>
</dbReference>
<dbReference type="Pfam" id="PF00975">
    <property type="entry name" value="Thioesterase"/>
    <property type="match status" value="1"/>
</dbReference>
<dbReference type="PROSITE" id="PS50075">
    <property type="entry name" value="CARRIER"/>
    <property type="match status" value="1"/>
</dbReference>
<gene>
    <name evidence="5" type="ORF">AUCHE_21_00300</name>
</gene>
<dbReference type="SUPFAM" id="SSF53474">
    <property type="entry name" value="alpha/beta-Hydrolases"/>
    <property type="match status" value="1"/>
</dbReference>
<dbReference type="Pfam" id="PF00501">
    <property type="entry name" value="AMP-binding"/>
    <property type="match status" value="1"/>
</dbReference>
<accession>K6VR27</accession>
<dbReference type="InterPro" id="IPR029058">
    <property type="entry name" value="AB_hydrolase_fold"/>
</dbReference>
<evidence type="ECO:0000256" key="2">
    <source>
        <dbReference type="ARBA" id="ARBA00022450"/>
    </source>
</evidence>
<dbReference type="Gene3D" id="3.40.50.1820">
    <property type="entry name" value="alpha/beta hydrolase"/>
    <property type="match status" value="1"/>
</dbReference>
<dbReference type="Gene3D" id="3.40.50.12780">
    <property type="entry name" value="N-terminal domain of ligase-like"/>
    <property type="match status" value="1"/>
</dbReference>
<dbReference type="eggNOG" id="COG1020">
    <property type="taxonomic scope" value="Bacteria"/>
</dbReference>
<dbReference type="InterPro" id="IPR045851">
    <property type="entry name" value="AMP-bd_C_sf"/>
</dbReference>
<comment type="caution">
    <text evidence="5">The sequence shown here is derived from an EMBL/GenBank/DDBJ whole genome shotgun (WGS) entry which is preliminary data.</text>
</comment>
<dbReference type="EMBL" id="BAGZ01000021">
    <property type="protein sequence ID" value="GAB79204.1"/>
    <property type="molecule type" value="Genomic_DNA"/>
</dbReference>
<evidence type="ECO:0000259" key="4">
    <source>
        <dbReference type="PROSITE" id="PS50075"/>
    </source>
</evidence>
<dbReference type="InterPro" id="IPR025110">
    <property type="entry name" value="AMP-bd_C"/>
</dbReference>
<dbReference type="SMART" id="SM00824">
    <property type="entry name" value="PKS_TE"/>
    <property type="match status" value="1"/>
</dbReference>
<dbReference type="InterPro" id="IPR020802">
    <property type="entry name" value="TesA-like"/>
</dbReference>
<keyword evidence="3" id="KW-0597">Phosphoprotein</keyword>
<dbReference type="Gene3D" id="3.30.300.30">
    <property type="match status" value="1"/>
</dbReference>
<dbReference type="SUPFAM" id="SSF47336">
    <property type="entry name" value="ACP-like"/>
    <property type="match status" value="1"/>
</dbReference>
<proteinExistence type="predicted"/>
<dbReference type="STRING" id="100225.SAMN05421595_2512"/>
<protein>
    <submittedName>
        <fullName evidence="5">Putative non-ribosomal peptide synthetase</fullName>
    </submittedName>
</protein>
<dbReference type="AlphaFoldDB" id="K6VR27"/>
<sequence length="855" mass="92431">MIGADKQRCRALQEEDIPAGIIPRLRDVMTEQPSKIAVTDPKHSLTYGALAARAASILSDLQNELTELVPPPRRFGEAEFGAYEPVALLFDHEVDAVAALVAVLASGHPVLVLDPRTPADRSRRLVRRVGARIVLTAPSQQFLAGELGIRVVVPEGDATHGDATGVDRLWENPPNARDVAVVAFTSGSTGEPKAVANPHEMLIRDAWNSSISAGCYGDTDVFAHTLPIAFHAGLTATVHGLLVGVTMHLYDTRTTGIGQLAAFIDKQGCTLMIASPAILRGFTASTPRPDLLSGLRHLTIAGEPAHARDVLPATAFLPPGCTIRNRYGCSETGLLTEYVVDPATVDGQLPAGKGVGRTVVEIVDAEGVPVPEGEVGRVRVSAPCFSLGYWGLPEQTEASFGRTEDGWHTYLTSDQGRLLPDGNHMIVGRADHSVKIRGYLVDPGEIDAALFQIPGVREAVVVSGIRPHDQATRLLAYVVLESGTDTGEAAVRSSLRGRLPAHMVPEIIVLLDELPRTERGKIDRKALPEPVPADDDDSEHLKTGWECLIAEHWAHVLCLDKTTLRGYSDFFALGGDSLSAEELMTRLINDVGVSPARAETRMLAETPTLRVFAARLLEDGPKDKRRWSLPLQSNGSRPPVFLVTGAGGLGVGFLALANRLGPDQPSYALQSPLVEGRGLPEWSIRKMAKRRIAQIRRIQPHGPYILAGHSFGGVVAVEMAHQLVASGDRVSHLVILDSFPPDAAYMPPPPKRSLIEQAKFLGGTVALAATSSNGSMAWRLFDHANMIAPYYHGRPWPGKTLVVLADTPERTMRSVWDPFLTGRWRSVTVSGDHVTMLRSPWVDEVADHVREFLTE</sequence>
<evidence type="ECO:0000256" key="3">
    <source>
        <dbReference type="ARBA" id="ARBA00022553"/>
    </source>
</evidence>
<comment type="cofactor">
    <cofactor evidence="1">
        <name>pantetheine 4'-phosphate</name>
        <dbReference type="ChEBI" id="CHEBI:47942"/>
    </cofactor>
</comment>
<dbReference type="PANTHER" id="PTHR44845">
    <property type="entry name" value="CARRIER DOMAIN-CONTAINING PROTEIN"/>
    <property type="match status" value="1"/>
</dbReference>
<dbReference type="InterPro" id="IPR009081">
    <property type="entry name" value="PP-bd_ACP"/>
</dbReference>
<dbReference type="PROSITE" id="PS00455">
    <property type="entry name" value="AMP_BINDING"/>
    <property type="match status" value="1"/>
</dbReference>
<dbReference type="Gene3D" id="1.10.1200.10">
    <property type="entry name" value="ACP-like"/>
    <property type="match status" value="1"/>
</dbReference>
<evidence type="ECO:0000313" key="5">
    <source>
        <dbReference type="EMBL" id="GAB79204.1"/>
    </source>
</evidence>
<dbReference type="SUPFAM" id="SSF56801">
    <property type="entry name" value="Acetyl-CoA synthetase-like"/>
    <property type="match status" value="1"/>
</dbReference>
<feature type="domain" description="Carrier" evidence="4">
    <location>
        <begin position="540"/>
        <end position="620"/>
    </location>
</feature>
<dbReference type="InterPro" id="IPR000873">
    <property type="entry name" value="AMP-dep_synth/lig_dom"/>
</dbReference>
<reference evidence="5 6" key="1">
    <citation type="submission" date="2012-08" db="EMBL/GenBank/DDBJ databases">
        <title>Whole genome shotgun sequence of Austwickia chelonae NBRC 105200.</title>
        <authorList>
            <person name="Yoshida I."/>
            <person name="Hosoyama A."/>
            <person name="Tsuchikane K."/>
            <person name="Katsumata H."/>
            <person name="Ando Y."/>
            <person name="Ohji S."/>
            <person name="Hamada M."/>
            <person name="Tamura T."/>
            <person name="Yamazoe A."/>
            <person name="Yamazaki S."/>
            <person name="Fujita N."/>
        </authorList>
    </citation>
    <scope>NUCLEOTIDE SEQUENCE [LARGE SCALE GENOMIC DNA]</scope>
    <source>
        <strain evidence="5 6">NBRC 105200</strain>
    </source>
</reference>
<organism evidence="5 6">
    <name type="scientific">Austwickia chelonae NBRC 105200</name>
    <dbReference type="NCBI Taxonomy" id="1184607"/>
    <lineage>
        <taxon>Bacteria</taxon>
        <taxon>Bacillati</taxon>
        <taxon>Actinomycetota</taxon>
        <taxon>Actinomycetes</taxon>
        <taxon>Micrococcales</taxon>
        <taxon>Dermatophilaceae</taxon>
        <taxon>Austwickia</taxon>
    </lineage>
</organism>
<dbReference type="RefSeq" id="WP_006503961.1">
    <property type="nucleotide sequence ID" value="NZ_BAGZ01000021.1"/>
</dbReference>
<evidence type="ECO:0000313" key="6">
    <source>
        <dbReference type="Proteomes" id="UP000008495"/>
    </source>
</evidence>
<keyword evidence="2" id="KW-0596">Phosphopantetheine</keyword>
<dbReference type="InterPro" id="IPR042099">
    <property type="entry name" value="ANL_N_sf"/>
</dbReference>
<evidence type="ECO:0000256" key="1">
    <source>
        <dbReference type="ARBA" id="ARBA00001957"/>
    </source>
</evidence>